<evidence type="ECO:0000256" key="1">
    <source>
        <dbReference type="ARBA" id="ARBA00022679"/>
    </source>
</evidence>
<accession>H9LQ52</accession>
<proteinExistence type="predicted"/>
<feature type="domain" description="Nucleotidyl transferase" evidence="4">
    <location>
        <begin position="2"/>
        <end position="115"/>
    </location>
</feature>
<sequence length="248" mass="27061">MKAMILAAGRGNRMRPLTDQVPKPLLEAGGRPLIQYHLERLAAAGIREIVINHAHLGEQIEAALGDGSRFGVHIRYSPEQTALETGGGIFKALPLLGSDPFLVINGDIWSDIDFTGLNIAGTDLAHLVLVDNPPHHPGGDFILRNDRVRAEGDQAEGGRIEGDRRLTFSGVGVYSPGLFAGCRPGAFALAPLLRDAMEQDRVGGEHHRGYWLDIGTPERLAELDRLLREESQHGRHPATPIERPEIRP</sequence>
<dbReference type="AlphaFoldDB" id="H9LQ52"/>
<dbReference type="GO" id="GO:0016779">
    <property type="term" value="F:nucleotidyltransferase activity"/>
    <property type="evidence" value="ECO:0007669"/>
    <property type="project" value="UniProtKB-KW"/>
</dbReference>
<protein>
    <submittedName>
        <fullName evidence="5">Nucleotidyl transferase NTP transferase 1</fullName>
    </submittedName>
</protein>
<dbReference type="Gene3D" id="3.90.550.10">
    <property type="entry name" value="Spore Coat Polysaccharide Biosynthesis Protein SpsA, Chain A"/>
    <property type="match status" value="1"/>
</dbReference>
<feature type="region of interest" description="Disordered" evidence="3">
    <location>
        <begin position="228"/>
        <end position="248"/>
    </location>
</feature>
<dbReference type="InterPro" id="IPR054790">
    <property type="entry name" value="MurU"/>
</dbReference>
<dbReference type="SUPFAM" id="SSF53448">
    <property type="entry name" value="Nucleotide-diphospho-sugar transferases"/>
    <property type="match status" value="1"/>
</dbReference>
<keyword evidence="1 5" id="KW-0808">Transferase</keyword>
<keyword evidence="2" id="KW-0548">Nucleotidyltransferase</keyword>
<evidence type="ECO:0000259" key="4">
    <source>
        <dbReference type="Pfam" id="PF00483"/>
    </source>
</evidence>
<dbReference type="PANTHER" id="PTHR43584">
    <property type="entry name" value="NUCLEOTIDYL TRANSFERASE"/>
    <property type="match status" value="1"/>
</dbReference>
<dbReference type="CDD" id="cd06422">
    <property type="entry name" value="NTP_transferase_like_1"/>
    <property type="match status" value="1"/>
</dbReference>
<name>H9LQ52_THIRO</name>
<dbReference type="InterPro" id="IPR005835">
    <property type="entry name" value="NTP_transferase_dom"/>
</dbReference>
<dbReference type="EMBL" id="JF712872">
    <property type="protein sequence ID" value="AEH05877.1"/>
    <property type="molecule type" value="Genomic_DNA"/>
</dbReference>
<dbReference type="NCBIfam" id="NF045761">
    <property type="entry name" value="NAMPUrTaseMurU"/>
    <property type="match status" value="1"/>
</dbReference>
<evidence type="ECO:0000256" key="3">
    <source>
        <dbReference type="SAM" id="MobiDB-lite"/>
    </source>
</evidence>
<organism evidence="5">
    <name type="scientific">Thiocapsa roseopersicina</name>
    <dbReference type="NCBI Taxonomy" id="1058"/>
    <lineage>
        <taxon>Bacteria</taxon>
        <taxon>Pseudomonadati</taxon>
        <taxon>Pseudomonadota</taxon>
        <taxon>Gammaproteobacteria</taxon>
        <taxon>Chromatiales</taxon>
        <taxon>Chromatiaceae</taxon>
        <taxon>Thiocapsa</taxon>
    </lineage>
</organism>
<evidence type="ECO:0000256" key="2">
    <source>
        <dbReference type="ARBA" id="ARBA00022695"/>
    </source>
</evidence>
<dbReference type="InterPro" id="IPR029044">
    <property type="entry name" value="Nucleotide-diphossugar_trans"/>
</dbReference>
<evidence type="ECO:0000313" key="5">
    <source>
        <dbReference type="EMBL" id="AEH05877.1"/>
    </source>
</evidence>
<reference evidence="5" key="1">
    <citation type="submission" date="2011-03" db="EMBL/GenBank/DDBJ databases">
        <title>Isolation and characterization of photosynthetic reaction center from T. roseopersicina: I. protein subunits.</title>
        <authorList>
            <person name="Latinovics D."/>
            <person name="Nagy L."/>
            <person name="Hajdu K."/>
            <person name="Nagy K."/>
            <person name="Varo G."/>
            <person name="Kovacs K.L."/>
            <person name="Rakhely G."/>
        </authorList>
    </citation>
    <scope>NUCLEOTIDE SEQUENCE</scope>
    <source>
        <strain evidence="5">BBS</strain>
    </source>
</reference>
<dbReference type="PANTHER" id="PTHR43584:SF8">
    <property type="entry name" value="N-ACETYLMURAMATE ALPHA-1-PHOSPHATE URIDYLYLTRANSFERASE"/>
    <property type="match status" value="1"/>
</dbReference>
<dbReference type="Pfam" id="PF00483">
    <property type="entry name" value="NTP_transferase"/>
    <property type="match status" value="1"/>
</dbReference>
<dbReference type="InterPro" id="IPR050065">
    <property type="entry name" value="GlmU-like"/>
</dbReference>